<feature type="region of interest" description="Disordered" evidence="5">
    <location>
        <begin position="519"/>
        <end position="562"/>
    </location>
</feature>
<evidence type="ECO:0000256" key="4">
    <source>
        <dbReference type="PROSITE-ProRule" id="PRU00236"/>
    </source>
</evidence>
<dbReference type="SUPFAM" id="SSF52467">
    <property type="entry name" value="DHS-like NAD/FAD-binding domain"/>
    <property type="match status" value="1"/>
</dbReference>
<proteinExistence type="inferred from homology"/>
<dbReference type="EMBL" id="JANBPT010000750">
    <property type="protein sequence ID" value="KAJ1913451.1"/>
    <property type="molecule type" value="Genomic_DNA"/>
</dbReference>
<dbReference type="GO" id="GO:0017136">
    <property type="term" value="F:histone deacetylase activity, NAD-dependent"/>
    <property type="evidence" value="ECO:0007669"/>
    <property type="project" value="TreeGrafter"/>
</dbReference>
<comment type="similarity">
    <text evidence="1">Belongs to the sirtuin family. Class I subfamily.</text>
</comment>
<feature type="compositionally biased region" description="Acidic residues" evidence="5">
    <location>
        <begin position="238"/>
        <end position="250"/>
    </location>
</feature>
<gene>
    <name evidence="7" type="primary">HST3_2</name>
    <name evidence="7" type="ORF">IWQ60_009204</name>
</gene>
<comment type="caution">
    <text evidence="4">Lacks conserved residue(s) required for the propagation of feature annotation.</text>
</comment>
<dbReference type="Proteomes" id="UP001150569">
    <property type="component" value="Unassembled WGS sequence"/>
</dbReference>
<dbReference type="PANTHER" id="PTHR11085:SF8">
    <property type="entry name" value="NAD-DEPENDENT HISTONE DEACETYLASE HST3"/>
    <property type="match status" value="1"/>
</dbReference>
<dbReference type="PANTHER" id="PTHR11085">
    <property type="entry name" value="NAD-DEPENDENT PROTEIN DEACYLASE SIRTUIN-5, MITOCHONDRIAL-RELATED"/>
    <property type="match status" value="1"/>
</dbReference>
<evidence type="ECO:0000256" key="2">
    <source>
        <dbReference type="ARBA" id="ARBA00022679"/>
    </source>
</evidence>
<feature type="domain" description="Deacetylase sirtuin-type" evidence="6">
    <location>
        <begin position="65"/>
        <end position="440"/>
    </location>
</feature>
<dbReference type="Gene3D" id="3.40.50.1220">
    <property type="entry name" value="TPP-binding domain"/>
    <property type="match status" value="2"/>
</dbReference>
<keyword evidence="3" id="KW-0520">NAD</keyword>
<dbReference type="InterPro" id="IPR050134">
    <property type="entry name" value="NAD-dep_sirtuin_deacylases"/>
</dbReference>
<dbReference type="EC" id="4.4.1.36" evidence="7"/>
<evidence type="ECO:0000259" key="6">
    <source>
        <dbReference type="PROSITE" id="PS50305"/>
    </source>
</evidence>
<dbReference type="GO" id="GO:0070403">
    <property type="term" value="F:NAD+ binding"/>
    <property type="evidence" value="ECO:0007669"/>
    <property type="project" value="InterPro"/>
</dbReference>
<evidence type="ECO:0000256" key="5">
    <source>
        <dbReference type="SAM" id="MobiDB-lite"/>
    </source>
</evidence>
<keyword evidence="8" id="KW-1185">Reference proteome</keyword>
<dbReference type="GO" id="GO:0005634">
    <property type="term" value="C:nucleus"/>
    <property type="evidence" value="ECO:0007669"/>
    <property type="project" value="TreeGrafter"/>
</dbReference>
<keyword evidence="2" id="KW-0808">Transferase</keyword>
<dbReference type="GO" id="GO:0016829">
    <property type="term" value="F:lyase activity"/>
    <property type="evidence" value="ECO:0007669"/>
    <property type="project" value="UniProtKB-KW"/>
</dbReference>
<organism evidence="7 8">
    <name type="scientific">Tieghemiomyces parasiticus</name>
    <dbReference type="NCBI Taxonomy" id="78921"/>
    <lineage>
        <taxon>Eukaryota</taxon>
        <taxon>Fungi</taxon>
        <taxon>Fungi incertae sedis</taxon>
        <taxon>Zoopagomycota</taxon>
        <taxon>Kickxellomycotina</taxon>
        <taxon>Dimargaritomycetes</taxon>
        <taxon>Dimargaritales</taxon>
        <taxon>Dimargaritaceae</taxon>
        <taxon>Tieghemiomyces</taxon>
    </lineage>
</organism>
<dbReference type="InterPro" id="IPR026590">
    <property type="entry name" value="Ssirtuin_cat_dom"/>
</dbReference>
<dbReference type="Pfam" id="PF02146">
    <property type="entry name" value="SIR2"/>
    <property type="match status" value="2"/>
</dbReference>
<sequence length="692" mass="74693">MTQYIPYAGQSCTCPRSAVLQSVNANQSTSRRTAAPKSKRKPPVPTDPNTELPPAGRAAPCSLHDLETRRQIDQVAKYILDAKRCLVVSGAGISCSAGIPDFRSASGLFTTLKEKHGGVINQGRDLFDAQLFNNEATTRIFHQFIGQFKQSIAHVQPTATHQFISWLHDQGRLTRWYTQNIDGLEAKTGLPVLGQLRDRTAPAPTPSPAEPVDPEQRTMNFFPPRGHSPAPTLSSQSGEDDELEDVEDAAPLDLTPPSPYTPSRISRDPRSVVVPLHGDLDQLVCRLCSAYYPFTPAFFSSYQNGEAPTCPKCVGNCHRREASGRRAISVGRLRPNIVLYNEPHPAGELIAKVLNTDVRHKPDLLLILGTRLNVYGCKNMVKTLARAVRQRRNGKVIMINLDPIHSKEWEDLIDIQVLGPADDLIRDIIRVRDAQTCLTQFWGPGAAAAAAVDRSPRPSTTALAAKGSRPASRKRIPTETDTDRVLPKLKRARSAPVGGQGIAIASDRDVSAAKKLRTKADARLPTPAASPPLQPATLKLTTSTTQAVDSLTRPEPTVRTGSMMKISALLSPIKVTEHDSLSSTSSNPGSPRSPPKFKSLKFVCNNPLPLCLPDKGAADINQLVSSPTPTTVKQFFTVTKRAPADPTTGGLACKRKLGLGAGGTQDGGKPPRIPVGLRRSTRLASVASCGAL</sequence>
<accession>A0A9W7ZVJ8</accession>
<evidence type="ECO:0000313" key="8">
    <source>
        <dbReference type="Proteomes" id="UP001150569"/>
    </source>
</evidence>
<dbReference type="Gene3D" id="3.30.1600.10">
    <property type="entry name" value="SIR2/SIRT2 'Small Domain"/>
    <property type="match status" value="1"/>
</dbReference>
<feature type="region of interest" description="Disordered" evidence="5">
    <location>
        <begin position="452"/>
        <end position="481"/>
    </location>
</feature>
<dbReference type="OrthoDB" id="2919105at2759"/>
<name>A0A9W7ZVJ8_9FUNG</name>
<evidence type="ECO:0000313" key="7">
    <source>
        <dbReference type="EMBL" id="KAJ1913451.1"/>
    </source>
</evidence>
<dbReference type="InterPro" id="IPR029035">
    <property type="entry name" value="DHS-like_NAD/FAD-binding_dom"/>
</dbReference>
<evidence type="ECO:0000256" key="1">
    <source>
        <dbReference type="ARBA" id="ARBA00006924"/>
    </source>
</evidence>
<feature type="compositionally biased region" description="Polar residues" evidence="5">
    <location>
        <begin position="539"/>
        <end position="549"/>
    </location>
</feature>
<dbReference type="InterPro" id="IPR026591">
    <property type="entry name" value="Sirtuin_cat_small_dom_sf"/>
</dbReference>
<dbReference type="PROSITE" id="PS50305">
    <property type="entry name" value="SIRTUIN"/>
    <property type="match status" value="1"/>
</dbReference>
<dbReference type="AlphaFoldDB" id="A0A9W7ZVJ8"/>
<comment type="caution">
    <text evidence="7">The sequence shown here is derived from an EMBL/GenBank/DDBJ whole genome shotgun (WGS) entry which is preliminary data.</text>
</comment>
<dbReference type="InterPro" id="IPR003000">
    <property type="entry name" value="Sirtuin"/>
</dbReference>
<reference evidence="7" key="1">
    <citation type="submission" date="2022-07" db="EMBL/GenBank/DDBJ databases">
        <title>Phylogenomic reconstructions and comparative analyses of Kickxellomycotina fungi.</title>
        <authorList>
            <person name="Reynolds N.K."/>
            <person name="Stajich J.E."/>
            <person name="Barry K."/>
            <person name="Grigoriev I.V."/>
            <person name="Crous P."/>
            <person name="Smith M.E."/>
        </authorList>
    </citation>
    <scope>NUCLEOTIDE SEQUENCE</scope>
    <source>
        <strain evidence="7">RSA 861</strain>
    </source>
</reference>
<feature type="compositionally biased region" description="Polar residues" evidence="5">
    <location>
        <begin position="23"/>
        <end position="32"/>
    </location>
</feature>
<protein>
    <submittedName>
        <fullName evidence="7">NAD-dependent deacetylase hst3</fullName>
        <ecNumber evidence="7">4.4.1.36</ecNumber>
    </submittedName>
</protein>
<evidence type="ECO:0000256" key="3">
    <source>
        <dbReference type="ARBA" id="ARBA00023027"/>
    </source>
</evidence>
<keyword evidence="7" id="KW-0456">Lyase</keyword>
<feature type="region of interest" description="Disordered" evidence="5">
    <location>
        <begin position="197"/>
        <end position="267"/>
    </location>
</feature>
<feature type="region of interest" description="Disordered" evidence="5">
    <location>
        <begin position="23"/>
        <end position="60"/>
    </location>
</feature>